<evidence type="ECO:0000256" key="5">
    <source>
        <dbReference type="ARBA" id="ARBA00023242"/>
    </source>
</evidence>
<proteinExistence type="predicted"/>
<feature type="domain" description="Aflatoxin regulatory protein" evidence="6">
    <location>
        <begin position="43"/>
        <end position="160"/>
    </location>
</feature>
<dbReference type="EMBL" id="JAPQKO010000001">
    <property type="protein sequence ID" value="KAJ5182620.1"/>
    <property type="molecule type" value="Genomic_DNA"/>
</dbReference>
<dbReference type="GO" id="GO:0045122">
    <property type="term" value="P:aflatoxin biosynthetic process"/>
    <property type="evidence" value="ECO:0007669"/>
    <property type="project" value="InterPro"/>
</dbReference>
<evidence type="ECO:0000256" key="1">
    <source>
        <dbReference type="ARBA" id="ARBA00022723"/>
    </source>
</evidence>
<accession>A0A9W9LYT4</accession>
<dbReference type="Pfam" id="PF08493">
    <property type="entry name" value="AflR"/>
    <property type="match status" value="1"/>
</dbReference>
<evidence type="ECO:0000313" key="7">
    <source>
        <dbReference type="EMBL" id="KAJ5182620.1"/>
    </source>
</evidence>
<keyword evidence="3" id="KW-0238">DNA-binding</keyword>
<evidence type="ECO:0000256" key="2">
    <source>
        <dbReference type="ARBA" id="ARBA00023015"/>
    </source>
</evidence>
<name>A0A9W9LYT4_9EURO</name>
<dbReference type="GO" id="GO:0006355">
    <property type="term" value="P:regulation of DNA-templated transcription"/>
    <property type="evidence" value="ECO:0007669"/>
    <property type="project" value="InterPro"/>
</dbReference>
<evidence type="ECO:0000313" key="8">
    <source>
        <dbReference type="Proteomes" id="UP001146351"/>
    </source>
</evidence>
<keyword evidence="8" id="KW-1185">Reference proteome</keyword>
<keyword evidence="4" id="KW-0804">Transcription</keyword>
<comment type="caution">
    <text evidence="7">The sequence shown here is derived from an EMBL/GenBank/DDBJ whole genome shotgun (WGS) entry which is preliminary data.</text>
</comment>
<sequence>MLAPSDPVNYMFSMTPGMIPGTGLNDASQGALEGIAACSENNKVCTQAILRALQTLCVPPSACLSVSSDSPSANYPGNGSYASSNARFAPSVLAQGQFPFAAQSRKIDDVLTTNRGVIELVSKVLLCSCSATPSIQLLLVTICDRLVAWYRAMLRANHCENMKRGPGPACAGPDDDPSEQIVPQPITMGDFAVDPAMSLRIRDQLVVEEVRRVETVIRQFAARVQETRGQNPCVQAQKIYDILNRLLGEQLQAQASMSQHQAGV</sequence>
<reference evidence="7" key="2">
    <citation type="journal article" date="2023" name="IMA Fungus">
        <title>Comparative genomic study of the Penicillium genus elucidates a diverse pangenome and 15 lateral gene transfer events.</title>
        <authorList>
            <person name="Petersen C."/>
            <person name="Sorensen T."/>
            <person name="Nielsen M.R."/>
            <person name="Sondergaard T.E."/>
            <person name="Sorensen J.L."/>
            <person name="Fitzpatrick D.A."/>
            <person name="Frisvad J.C."/>
            <person name="Nielsen K.L."/>
        </authorList>
    </citation>
    <scope>NUCLEOTIDE SEQUENCE</scope>
    <source>
        <strain evidence="7">IBT 21917</strain>
    </source>
</reference>
<gene>
    <name evidence="7" type="ORF">N7492_000236</name>
</gene>
<dbReference type="OrthoDB" id="2740448at2759"/>
<evidence type="ECO:0000259" key="6">
    <source>
        <dbReference type="Pfam" id="PF08493"/>
    </source>
</evidence>
<keyword evidence="2" id="KW-0805">Transcription regulation</keyword>
<keyword evidence="5" id="KW-0539">Nucleus</keyword>
<dbReference type="GO" id="GO:0003677">
    <property type="term" value="F:DNA binding"/>
    <property type="evidence" value="ECO:0007669"/>
    <property type="project" value="UniProtKB-KW"/>
</dbReference>
<evidence type="ECO:0000256" key="4">
    <source>
        <dbReference type="ARBA" id="ARBA00023163"/>
    </source>
</evidence>
<dbReference type="InterPro" id="IPR013700">
    <property type="entry name" value="AflR"/>
</dbReference>
<protein>
    <recommendedName>
        <fullName evidence="6">Aflatoxin regulatory protein domain-containing protein</fullName>
    </recommendedName>
</protein>
<dbReference type="Proteomes" id="UP001146351">
    <property type="component" value="Unassembled WGS sequence"/>
</dbReference>
<organism evidence="7 8">
    <name type="scientific">Penicillium capsulatum</name>
    <dbReference type="NCBI Taxonomy" id="69766"/>
    <lineage>
        <taxon>Eukaryota</taxon>
        <taxon>Fungi</taxon>
        <taxon>Dikarya</taxon>
        <taxon>Ascomycota</taxon>
        <taxon>Pezizomycotina</taxon>
        <taxon>Eurotiomycetes</taxon>
        <taxon>Eurotiomycetidae</taxon>
        <taxon>Eurotiales</taxon>
        <taxon>Aspergillaceae</taxon>
        <taxon>Penicillium</taxon>
    </lineage>
</organism>
<dbReference type="GO" id="GO:0005634">
    <property type="term" value="C:nucleus"/>
    <property type="evidence" value="ECO:0007669"/>
    <property type="project" value="InterPro"/>
</dbReference>
<dbReference type="GO" id="GO:0046872">
    <property type="term" value="F:metal ion binding"/>
    <property type="evidence" value="ECO:0007669"/>
    <property type="project" value="UniProtKB-KW"/>
</dbReference>
<dbReference type="AlphaFoldDB" id="A0A9W9LYT4"/>
<evidence type="ECO:0000256" key="3">
    <source>
        <dbReference type="ARBA" id="ARBA00023125"/>
    </source>
</evidence>
<keyword evidence="1" id="KW-0479">Metal-binding</keyword>
<reference evidence="7" key="1">
    <citation type="submission" date="2022-11" db="EMBL/GenBank/DDBJ databases">
        <authorList>
            <person name="Petersen C."/>
        </authorList>
    </citation>
    <scope>NUCLEOTIDE SEQUENCE</scope>
    <source>
        <strain evidence="7">IBT 21917</strain>
    </source>
</reference>